<evidence type="ECO:0000256" key="1">
    <source>
        <dbReference type="SAM" id="Phobius"/>
    </source>
</evidence>
<reference evidence="2" key="2">
    <citation type="submission" date="2025-09" db="UniProtKB">
        <authorList>
            <consortium name="Ensembl"/>
        </authorList>
    </citation>
    <scope>IDENTIFICATION</scope>
</reference>
<dbReference type="STRING" id="94237.ENSMMOP00000026909"/>
<evidence type="ECO:0000313" key="3">
    <source>
        <dbReference type="Proteomes" id="UP000261620"/>
    </source>
</evidence>
<evidence type="ECO:0000313" key="2">
    <source>
        <dbReference type="Ensembl" id="ENSMMOP00000026909.1"/>
    </source>
</evidence>
<keyword evidence="1" id="KW-1133">Transmembrane helix</keyword>
<keyword evidence="1" id="KW-0812">Transmembrane</keyword>
<dbReference type="Proteomes" id="UP000261620">
    <property type="component" value="Unplaced"/>
</dbReference>
<proteinExistence type="predicted"/>
<keyword evidence="1" id="KW-0472">Membrane</keyword>
<name>A0A3Q3XJL7_MOLML</name>
<dbReference type="OMA" id="WDIFSGM"/>
<dbReference type="AlphaFoldDB" id="A0A3Q3XJL7"/>
<protein>
    <submittedName>
        <fullName evidence="2">Uncharacterized protein</fullName>
    </submittedName>
</protein>
<accession>A0A3Q3XJL7</accession>
<keyword evidence="3" id="KW-1185">Reference proteome</keyword>
<reference evidence="2" key="1">
    <citation type="submission" date="2025-08" db="UniProtKB">
        <authorList>
            <consortium name="Ensembl"/>
        </authorList>
    </citation>
    <scope>IDENTIFICATION</scope>
</reference>
<dbReference type="Ensembl" id="ENSMMOT00000027366.1">
    <property type="protein sequence ID" value="ENSMMOP00000026909.1"/>
    <property type="gene ID" value="ENSMMOG00000020352.1"/>
</dbReference>
<feature type="transmembrane region" description="Helical" evidence="1">
    <location>
        <begin position="397"/>
        <end position="418"/>
    </location>
</feature>
<sequence>MEKTTVHWTINFPPIPVCRRRKRAWYDTILGGTGTVLGISNTVDGEMIRTMLSNTGRYSSRALHQVGEWMPSALVGQVQNADLWKHQFKWELTLWNETYDALKNLSHIGNWTTCALQTLHAEAQRDRFQRIMTTGNYHDWKNVWNVSVSLWLRLFSERTVCNQTVCTGYWIQYNVTEPKVVCKYQVLPVITTRGYWFLHIDGEWFEPTTNTTYNVNMCDTTDRGMACTLQIGHANPCLTDSEVALCDWTHEPSREMLWQVGPHTLCVATMTQNPQLPSVPFTGCLTNVYLWHWQNMTYRLTNYTVAQQMTTVQWDVLKSPWKLSLERFRGALERSTELRQLIESHASNVTSLMVSTLVASGEVKHAAKLVQQSSAHHWWDIFSGMSVTARRTLVPPLILLIATIAVFTLCNLFTCIYVRRIRNEVNWIVYNRMT</sequence>
<organism evidence="2 3">
    <name type="scientific">Mola mola</name>
    <name type="common">Ocean sunfish</name>
    <name type="synonym">Tetraodon mola</name>
    <dbReference type="NCBI Taxonomy" id="94237"/>
    <lineage>
        <taxon>Eukaryota</taxon>
        <taxon>Metazoa</taxon>
        <taxon>Chordata</taxon>
        <taxon>Craniata</taxon>
        <taxon>Vertebrata</taxon>
        <taxon>Euteleostomi</taxon>
        <taxon>Actinopterygii</taxon>
        <taxon>Neopterygii</taxon>
        <taxon>Teleostei</taxon>
        <taxon>Neoteleostei</taxon>
        <taxon>Acanthomorphata</taxon>
        <taxon>Eupercaria</taxon>
        <taxon>Tetraodontiformes</taxon>
        <taxon>Molidae</taxon>
        <taxon>Mola</taxon>
    </lineage>
</organism>